<evidence type="ECO:0000313" key="2">
    <source>
        <dbReference type="Proteomes" id="UP000295832"/>
    </source>
</evidence>
<dbReference type="EMBL" id="SOEG01000013">
    <property type="protein sequence ID" value="TDX51375.1"/>
    <property type="molecule type" value="Genomic_DNA"/>
</dbReference>
<name>A0A4R8H7E0_9FIRM</name>
<evidence type="ECO:0000313" key="1">
    <source>
        <dbReference type="EMBL" id="TDX51375.1"/>
    </source>
</evidence>
<proteinExistence type="predicted"/>
<keyword evidence="2" id="KW-1185">Reference proteome</keyword>
<accession>A0A4R8H7E0</accession>
<organism evidence="1 2">
    <name type="scientific">Orenia marismortui</name>
    <dbReference type="NCBI Taxonomy" id="46469"/>
    <lineage>
        <taxon>Bacteria</taxon>
        <taxon>Bacillati</taxon>
        <taxon>Bacillota</taxon>
        <taxon>Clostridia</taxon>
        <taxon>Halanaerobiales</taxon>
        <taxon>Halobacteroidaceae</taxon>
        <taxon>Orenia</taxon>
    </lineage>
</organism>
<dbReference type="Proteomes" id="UP000295832">
    <property type="component" value="Unassembled WGS sequence"/>
</dbReference>
<gene>
    <name evidence="1" type="ORF">C7959_11320</name>
</gene>
<sequence>MKNNTNNNLIHELIQQKINTQEYIRALFDQLENINE</sequence>
<reference evidence="1 2" key="1">
    <citation type="submission" date="2019-03" db="EMBL/GenBank/DDBJ databases">
        <title>Subsurface microbial communities from deep shales in Ohio and West Virginia, USA.</title>
        <authorList>
            <person name="Wrighton K."/>
        </authorList>
    </citation>
    <scope>NUCLEOTIDE SEQUENCE [LARGE SCALE GENOMIC DNA]</scope>
    <source>
        <strain evidence="1 2">MSL 6dP</strain>
    </source>
</reference>
<dbReference type="AlphaFoldDB" id="A0A4R8H7E0"/>
<dbReference type="RefSeq" id="WP_243832484.1">
    <property type="nucleotide sequence ID" value="NZ_SOEG01000013.1"/>
</dbReference>
<protein>
    <submittedName>
        <fullName evidence="1">Uncharacterized protein</fullName>
    </submittedName>
</protein>
<comment type="caution">
    <text evidence="1">The sequence shown here is derived from an EMBL/GenBank/DDBJ whole genome shotgun (WGS) entry which is preliminary data.</text>
</comment>